<dbReference type="AlphaFoldDB" id="A0A8S2VU25"/>
<comment type="caution">
    <text evidence="1">The sequence shown here is derived from an EMBL/GenBank/DDBJ whole genome shotgun (WGS) entry which is preliminary data.</text>
</comment>
<proteinExistence type="predicted"/>
<organism evidence="1 2">
    <name type="scientific">Didymodactylos carnosus</name>
    <dbReference type="NCBI Taxonomy" id="1234261"/>
    <lineage>
        <taxon>Eukaryota</taxon>
        <taxon>Metazoa</taxon>
        <taxon>Spiralia</taxon>
        <taxon>Gnathifera</taxon>
        <taxon>Rotifera</taxon>
        <taxon>Eurotatoria</taxon>
        <taxon>Bdelloidea</taxon>
        <taxon>Philodinida</taxon>
        <taxon>Philodinidae</taxon>
        <taxon>Didymodactylos</taxon>
    </lineage>
</organism>
<protein>
    <submittedName>
        <fullName evidence="1">Uncharacterized protein</fullName>
    </submittedName>
</protein>
<reference evidence="1" key="1">
    <citation type="submission" date="2021-02" db="EMBL/GenBank/DDBJ databases">
        <authorList>
            <person name="Nowell W R."/>
        </authorList>
    </citation>
    <scope>NUCLEOTIDE SEQUENCE</scope>
</reference>
<accession>A0A8S2VU25</accession>
<dbReference type="EMBL" id="CAJOBA010072671">
    <property type="protein sequence ID" value="CAF4400215.1"/>
    <property type="molecule type" value="Genomic_DNA"/>
</dbReference>
<gene>
    <name evidence="1" type="ORF">TMI583_LOCUS43466</name>
</gene>
<sequence length="124" mass="13989">MPSYDQWEKLTVKNEKKLIPPLALVQVPQNSFIACADGQLNLYGAPVGTSNSSLVILQNDTLTRPDIDVFNIQKYINDSDDIKLRFIISQTQLIKPIIRLFLSTIVNANKTETDETDNKITHDT</sequence>
<evidence type="ECO:0000313" key="2">
    <source>
        <dbReference type="Proteomes" id="UP000682733"/>
    </source>
</evidence>
<dbReference type="Proteomes" id="UP000682733">
    <property type="component" value="Unassembled WGS sequence"/>
</dbReference>
<name>A0A8S2VU25_9BILA</name>
<evidence type="ECO:0000313" key="1">
    <source>
        <dbReference type="EMBL" id="CAF4400215.1"/>
    </source>
</evidence>